<proteinExistence type="predicted"/>
<comment type="caution">
    <text evidence="2">The sequence shown here is derived from an EMBL/GenBank/DDBJ whole genome shotgun (WGS) entry which is preliminary data.</text>
</comment>
<dbReference type="AlphaFoldDB" id="A0A0J1FX49"/>
<name>A0A0J1FX49_9FIRM</name>
<dbReference type="EMBL" id="LDZY01000002">
    <property type="protein sequence ID" value="KLU67563.1"/>
    <property type="molecule type" value="Genomic_DNA"/>
</dbReference>
<gene>
    <name evidence="2" type="ORF">DEAC_c07780</name>
</gene>
<feature type="signal peptide" evidence="1">
    <location>
        <begin position="1"/>
        <end position="24"/>
    </location>
</feature>
<keyword evidence="3" id="KW-1185">Reference proteome</keyword>
<keyword evidence="1" id="KW-0732">Signal</keyword>
<accession>A0A0J1FX49</accession>
<dbReference type="RefSeq" id="WP_047808687.1">
    <property type="nucleotide sequence ID" value="NZ_LDZY01000002.1"/>
</dbReference>
<feature type="chain" id="PRO_5005251222" evidence="1">
    <location>
        <begin position="25"/>
        <end position="144"/>
    </location>
</feature>
<evidence type="ECO:0000313" key="2">
    <source>
        <dbReference type="EMBL" id="KLU67563.1"/>
    </source>
</evidence>
<dbReference type="PATRIC" id="fig|476652.3.peg.796"/>
<reference evidence="2 3" key="1">
    <citation type="submission" date="2015-06" db="EMBL/GenBank/DDBJ databases">
        <title>Draft genome of the moderately acidophilic sulfate reducer Candidatus Desulfosporosinus acididurans strain M1.</title>
        <authorList>
            <person name="Poehlein A."/>
            <person name="Petzsch P."/>
            <person name="Johnson B.D."/>
            <person name="Schloemann M."/>
            <person name="Daniel R."/>
            <person name="Muehling M."/>
        </authorList>
    </citation>
    <scope>NUCLEOTIDE SEQUENCE [LARGE SCALE GENOMIC DNA]</scope>
    <source>
        <strain evidence="2 3">M1</strain>
    </source>
</reference>
<protein>
    <submittedName>
        <fullName evidence="2">Uncharacterized protein</fullName>
    </submittedName>
</protein>
<sequence length="144" mass="15937">MLSLKKIAITTALMVVVSAGVALADNPSFLTALVQNVTSKITALVSPNVQSATGSLNDTTNQSEQDLQNYNNQYLQDVTNTLSQFTSTYAAQKQNDLRNQIQSYKSQMDSQKQQLIQNAENSIQQQIDTQYNNNMNKILSDLSK</sequence>
<evidence type="ECO:0000256" key="1">
    <source>
        <dbReference type="SAM" id="SignalP"/>
    </source>
</evidence>
<evidence type="ECO:0000313" key="3">
    <source>
        <dbReference type="Proteomes" id="UP000036356"/>
    </source>
</evidence>
<organism evidence="2 3">
    <name type="scientific">Desulfosporosinus acididurans</name>
    <dbReference type="NCBI Taxonomy" id="476652"/>
    <lineage>
        <taxon>Bacteria</taxon>
        <taxon>Bacillati</taxon>
        <taxon>Bacillota</taxon>
        <taxon>Clostridia</taxon>
        <taxon>Eubacteriales</taxon>
        <taxon>Desulfitobacteriaceae</taxon>
        <taxon>Desulfosporosinus</taxon>
    </lineage>
</organism>
<dbReference type="Proteomes" id="UP000036356">
    <property type="component" value="Unassembled WGS sequence"/>
</dbReference>